<organism evidence="2 3">
    <name type="scientific">Pleurodeles waltl</name>
    <name type="common">Iberian ribbed newt</name>
    <dbReference type="NCBI Taxonomy" id="8319"/>
    <lineage>
        <taxon>Eukaryota</taxon>
        <taxon>Metazoa</taxon>
        <taxon>Chordata</taxon>
        <taxon>Craniata</taxon>
        <taxon>Vertebrata</taxon>
        <taxon>Euteleostomi</taxon>
        <taxon>Amphibia</taxon>
        <taxon>Batrachia</taxon>
        <taxon>Caudata</taxon>
        <taxon>Salamandroidea</taxon>
        <taxon>Salamandridae</taxon>
        <taxon>Pleurodelinae</taxon>
        <taxon>Pleurodeles</taxon>
    </lineage>
</organism>
<comment type="caution">
    <text evidence="2">The sequence shown here is derived from an EMBL/GenBank/DDBJ whole genome shotgun (WGS) entry which is preliminary data.</text>
</comment>
<proteinExistence type="predicted"/>
<dbReference type="AlphaFoldDB" id="A0AAV7UG66"/>
<sequence>MKRSALRRACCVRGSEQIWNRVRAGSQEMFADELARVYMQNRRDNKAAVEGALEDVDISPPSWAEAALGEGLRGWRNSSHQGPVNYEITSAARLRALLTARGPLQLRRGTGSSPSPVSARHRSPQAEDRCEPQRRNCFKRCGQLSREPPRSGAPPQFHYRCGQSVSGLQPLQQRQE</sequence>
<accession>A0AAV7UG66</accession>
<feature type="region of interest" description="Disordered" evidence="1">
    <location>
        <begin position="102"/>
        <end position="176"/>
    </location>
</feature>
<evidence type="ECO:0000256" key="1">
    <source>
        <dbReference type="SAM" id="MobiDB-lite"/>
    </source>
</evidence>
<dbReference type="Proteomes" id="UP001066276">
    <property type="component" value="Chromosome 3_1"/>
</dbReference>
<evidence type="ECO:0000313" key="2">
    <source>
        <dbReference type="EMBL" id="KAJ1187828.1"/>
    </source>
</evidence>
<dbReference type="EMBL" id="JANPWB010000005">
    <property type="protein sequence ID" value="KAJ1187828.1"/>
    <property type="molecule type" value="Genomic_DNA"/>
</dbReference>
<evidence type="ECO:0000313" key="3">
    <source>
        <dbReference type="Proteomes" id="UP001066276"/>
    </source>
</evidence>
<feature type="compositionally biased region" description="Basic and acidic residues" evidence="1">
    <location>
        <begin position="124"/>
        <end position="134"/>
    </location>
</feature>
<name>A0AAV7UG66_PLEWA</name>
<reference evidence="2" key="1">
    <citation type="journal article" date="2022" name="bioRxiv">
        <title>Sequencing and chromosome-scale assembly of the giantPleurodeles waltlgenome.</title>
        <authorList>
            <person name="Brown T."/>
            <person name="Elewa A."/>
            <person name="Iarovenko S."/>
            <person name="Subramanian E."/>
            <person name="Araus A.J."/>
            <person name="Petzold A."/>
            <person name="Susuki M."/>
            <person name="Suzuki K.-i.T."/>
            <person name="Hayashi T."/>
            <person name="Toyoda A."/>
            <person name="Oliveira C."/>
            <person name="Osipova E."/>
            <person name="Leigh N.D."/>
            <person name="Simon A."/>
            <person name="Yun M.H."/>
        </authorList>
    </citation>
    <scope>NUCLEOTIDE SEQUENCE</scope>
    <source>
        <strain evidence="2">20211129_DDA</strain>
        <tissue evidence="2">Liver</tissue>
    </source>
</reference>
<protein>
    <submittedName>
        <fullName evidence="2">Uncharacterized protein</fullName>
    </submittedName>
</protein>
<gene>
    <name evidence="2" type="ORF">NDU88_004598</name>
</gene>
<feature type="compositionally biased region" description="Polar residues" evidence="1">
    <location>
        <begin position="163"/>
        <end position="176"/>
    </location>
</feature>
<keyword evidence="3" id="KW-1185">Reference proteome</keyword>